<proteinExistence type="predicted"/>
<comment type="caution">
    <text evidence="1">The sequence shown here is derived from an EMBL/GenBank/DDBJ whole genome shotgun (WGS) entry which is preliminary data.</text>
</comment>
<protein>
    <recommendedName>
        <fullName evidence="3">UrcA family protein</fullName>
    </recommendedName>
</protein>
<evidence type="ECO:0000313" key="1">
    <source>
        <dbReference type="EMBL" id="MCQ8242359.1"/>
    </source>
</evidence>
<dbReference type="RefSeq" id="WP_422921116.1">
    <property type="nucleotide sequence ID" value="NZ_JAMZEJ010000011.1"/>
</dbReference>
<evidence type="ECO:0000313" key="2">
    <source>
        <dbReference type="Proteomes" id="UP001524547"/>
    </source>
</evidence>
<dbReference type="EMBL" id="JAMZEJ010000011">
    <property type="protein sequence ID" value="MCQ8242359.1"/>
    <property type="molecule type" value="Genomic_DNA"/>
</dbReference>
<dbReference type="Proteomes" id="UP001524547">
    <property type="component" value="Unassembled WGS sequence"/>
</dbReference>
<organism evidence="1 2">
    <name type="scientific">Rhizosaccharibacter radicis</name>
    <dbReference type="NCBI Taxonomy" id="2782605"/>
    <lineage>
        <taxon>Bacteria</taxon>
        <taxon>Pseudomonadati</taxon>
        <taxon>Pseudomonadota</taxon>
        <taxon>Alphaproteobacteria</taxon>
        <taxon>Acetobacterales</taxon>
        <taxon>Acetobacteraceae</taxon>
        <taxon>Rhizosaccharibacter</taxon>
    </lineage>
</organism>
<name>A0ABT1W187_9PROT</name>
<sequence length="131" mass="14052">MTRVTLPAFTVALLLAGGTPVHRGIGQDRPVAPAGAIPGAVPGDPHQAPGVPMVITSDTRAYCLNLADQVDHSGSLPPDIHALRDEGRALCADGHVRRGINRLRHALMALRAEHEDPRHRSRDYGEIQPNE</sequence>
<evidence type="ECO:0008006" key="3">
    <source>
        <dbReference type="Google" id="ProtNLM"/>
    </source>
</evidence>
<reference evidence="1 2" key="1">
    <citation type="submission" date="2022-06" db="EMBL/GenBank/DDBJ databases">
        <title>Rhizosaccharibacter gen. nov. sp. nov. KSS12, endophytic bacteria isolated from sugarcane.</title>
        <authorList>
            <person name="Pitiwittayakul N."/>
        </authorList>
    </citation>
    <scope>NUCLEOTIDE SEQUENCE [LARGE SCALE GENOMIC DNA]</scope>
    <source>
        <strain evidence="1 2">KSS12</strain>
    </source>
</reference>
<gene>
    <name evidence="1" type="ORF">NFI88_16115</name>
</gene>
<keyword evidence="2" id="KW-1185">Reference proteome</keyword>
<accession>A0ABT1W187</accession>